<dbReference type="InterPro" id="IPR001878">
    <property type="entry name" value="Znf_CCHC"/>
</dbReference>
<dbReference type="EMBL" id="LSSM01007583">
    <property type="protein sequence ID" value="OMJ07732.1"/>
    <property type="molecule type" value="Genomic_DNA"/>
</dbReference>
<dbReference type="Gene3D" id="2.40.70.10">
    <property type="entry name" value="Acid Proteases"/>
    <property type="match status" value="1"/>
</dbReference>
<sequence length="831" mass="96232">VLEPPVFLGKSDDDPIRWLKRYEAFGKHCNWTDIDKVTFLDLFLEGRALIWYKSLDHESETWDNVKEIFNEIFKPHDDEIDAWSSLQSFSKSNMDIMEMKGTMTVLFQKANITDDKEKFKYLLRSVELKDRRELLKGANNSWNKGIEMLSKREKLDKLSMQMENPHHKLLEDEKMPSKLVISNDSSKTSKPQVRHEDAYEQLLKKFDALNLNLVSWAKTAAFSSNQPQQKPEFSKYVNSYSPEKLELLKQGACFYCKQPGHRKMDCPILKSNSLKPALNSYQKPMQSNINCLEFGPKHEEEREMELLAVNKRKAEPYFLNPIKKSKEHSAETINVKETELHKPRILARKHKTIQLMEANEDYSIKKNLSELTANISIAQLLQHSPNIRYELMKLCKTVDNKTVNSMSISPEKSTNCRGLVKIFEKDYWAVIDTGAACSVMSSALMEKLGLAIDNIEKHVIVTADGKRHVTDGIINAVPITLAGYNFPSEFLVLNQEKDNLILGIDWLKRYKVALDLNSLDMIIPERTVDIVLKIYTGDLKRDERDEYELYGIGKIVEDAIESSIEGTEEIVEEIKTEYRDVLASNMDELTVTNAIMHSIDTGDSKPIHQHPYRIPHKMKELVDKEIEKMEARNCLEDEVNWDSYLWKTLLVLRHKKNRSTKYSPAELMYGFKLTLPVNWEKLDENMDIEEDIKERIDLIKFDLPEIRRLGSRNNIKSKIINEKRYNEKVIELEFEVGDKVLKYVPGIKTKFEPLWEGPYTVTRVAGKGTYIISDQEMNREIVNGDHLKRYFNNNNMIPVVASSKLNSKIRKYQRPIGLTGDGQVFSRGSVV</sequence>
<keyword evidence="2" id="KW-0548">Nucleotidyltransferase</keyword>
<keyword evidence="4" id="KW-0255">Endonuclease</keyword>
<dbReference type="InterPro" id="IPR036875">
    <property type="entry name" value="Znf_CCHC_sf"/>
</dbReference>
<dbReference type="Gene3D" id="4.10.60.10">
    <property type="entry name" value="Zinc finger, CCHC-type"/>
    <property type="match status" value="1"/>
</dbReference>
<keyword evidence="1" id="KW-0808">Transferase</keyword>
<dbReference type="InterPro" id="IPR050951">
    <property type="entry name" value="Retrovirus_Pol_polyprotein"/>
</dbReference>
<feature type="domain" description="CCHC-type" evidence="6">
    <location>
        <begin position="253"/>
        <end position="267"/>
    </location>
</feature>
<keyword evidence="8" id="KW-1185">Reference proteome</keyword>
<accession>A0A1R1WZC0</accession>
<dbReference type="AlphaFoldDB" id="A0A1R1WZC0"/>
<dbReference type="SUPFAM" id="SSF57756">
    <property type="entry name" value="Retrovirus zinc finger-like domains"/>
    <property type="match status" value="1"/>
</dbReference>
<dbReference type="SUPFAM" id="SSF50630">
    <property type="entry name" value="Acid proteases"/>
    <property type="match status" value="1"/>
</dbReference>
<evidence type="ECO:0000256" key="1">
    <source>
        <dbReference type="ARBA" id="ARBA00022679"/>
    </source>
</evidence>
<gene>
    <name evidence="7" type="ORF">AYI69_g11338</name>
</gene>
<dbReference type="GO" id="GO:0003676">
    <property type="term" value="F:nucleic acid binding"/>
    <property type="evidence" value="ECO:0007669"/>
    <property type="project" value="InterPro"/>
</dbReference>
<keyword evidence="3" id="KW-0540">Nuclease</keyword>
<dbReference type="PANTHER" id="PTHR37984:SF5">
    <property type="entry name" value="PROTEIN NYNRIN-LIKE"/>
    <property type="match status" value="1"/>
</dbReference>
<keyword evidence="4" id="KW-0378">Hydrolase</keyword>
<evidence type="ECO:0000256" key="2">
    <source>
        <dbReference type="ARBA" id="ARBA00022695"/>
    </source>
</evidence>
<dbReference type="Pfam" id="PF03732">
    <property type="entry name" value="Retrotrans_gag"/>
    <property type="match status" value="1"/>
</dbReference>
<dbReference type="InterPro" id="IPR043502">
    <property type="entry name" value="DNA/RNA_pol_sf"/>
</dbReference>
<protein>
    <recommendedName>
        <fullName evidence="6">CCHC-type domain-containing protein</fullName>
    </recommendedName>
</protein>
<dbReference type="InterPro" id="IPR005162">
    <property type="entry name" value="Retrotrans_gag_dom"/>
</dbReference>
<evidence type="ECO:0000256" key="3">
    <source>
        <dbReference type="ARBA" id="ARBA00022722"/>
    </source>
</evidence>
<dbReference type="Pfam" id="PF08284">
    <property type="entry name" value="RVP_2"/>
    <property type="match status" value="1"/>
</dbReference>
<evidence type="ECO:0000256" key="5">
    <source>
        <dbReference type="PROSITE-ProRule" id="PRU00047"/>
    </source>
</evidence>
<evidence type="ECO:0000256" key="4">
    <source>
        <dbReference type="ARBA" id="ARBA00022759"/>
    </source>
</evidence>
<dbReference type="GO" id="GO:0016779">
    <property type="term" value="F:nucleotidyltransferase activity"/>
    <property type="evidence" value="ECO:0007669"/>
    <property type="project" value="UniProtKB-KW"/>
</dbReference>
<keyword evidence="5" id="KW-0863">Zinc-finger</keyword>
<feature type="non-terminal residue" evidence="7">
    <location>
        <position position="1"/>
    </location>
</feature>
<evidence type="ECO:0000259" key="6">
    <source>
        <dbReference type="PROSITE" id="PS50158"/>
    </source>
</evidence>
<dbReference type="InterPro" id="IPR021109">
    <property type="entry name" value="Peptidase_aspartic_dom_sf"/>
</dbReference>
<dbReference type="CDD" id="cd00303">
    <property type="entry name" value="retropepsin_like"/>
    <property type="match status" value="1"/>
</dbReference>
<keyword evidence="5" id="KW-0479">Metal-binding</keyword>
<dbReference type="GO" id="GO:0004519">
    <property type="term" value="F:endonuclease activity"/>
    <property type="evidence" value="ECO:0007669"/>
    <property type="project" value="UniProtKB-KW"/>
</dbReference>
<dbReference type="Proteomes" id="UP000187429">
    <property type="component" value="Unassembled WGS sequence"/>
</dbReference>
<dbReference type="Gene3D" id="3.30.420.10">
    <property type="entry name" value="Ribonuclease H-like superfamily/Ribonuclease H"/>
    <property type="match status" value="1"/>
</dbReference>
<proteinExistence type="predicted"/>
<keyword evidence="5" id="KW-0862">Zinc</keyword>
<dbReference type="SUPFAM" id="SSF56672">
    <property type="entry name" value="DNA/RNA polymerases"/>
    <property type="match status" value="1"/>
</dbReference>
<evidence type="ECO:0000313" key="7">
    <source>
        <dbReference type="EMBL" id="OMJ07732.1"/>
    </source>
</evidence>
<evidence type="ECO:0000313" key="8">
    <source>
        <dbReference type="Proteomes" id="UP000187429"/>
    </source>
</evidence>
<dbReference type="InterPro" id="IPR036397">
    <property type="entry name" value="RNaseH_sf"/>
</dbReference>
<organism evidence="7 8">
    <name type="scientific">Smittium culicis</name>
    <dbReference type="NCBI Taxonomy" id="133412"/>
    <lineage>
        <taxon>Eukaryota</taxon>
        <taxon>Fungi</taxon>
        <taxon>Fungi incertae sedis</taxon>
        <taxon>Zoopagomycota</taxon>
        <taxon>Kickxellomycotina</taxon>
        <taxon>Harpellomycetes</taxon>
        <taxon>Harpellales</taxon>
        <taxon>Legeriomycetaceae</taxon>
        <taxon>Smittium</taxon>
    </lineage>
</organism>
<name>A0A1R1WZC0_9FUNG</name>
<dbReference type="OrthoDB" id="2220849at2759"/>
<reference evidence="8" key="1">
    <citation type="submission" date="2017-01" db="EMBL/GenBank/DDBJ databases">
        <authorList>
            <person name="Wang Y."/>
            <person name="White M."/>
            <person name="Kvist S."/>
            <person name="Moncalvo J.-M."/>
        </authorList>
    </citation>
    <scope>NUCLEOTIDE SEQUENCE [LARGE SCALE GENOMIC DNA]</scope>
    <source>
        <strain evidence="8">ID-206-W2</strain>
    </source>
</reference>
<dbReference type="PANTHER" id="PTHR37984">
    <property type="entry name" value="PROTEIN CBG26694"/>
    <property type="match status" value="1"/>
</dbReference>
<dbReference type="SMART" id="SM00343">
    <property type="entry name" value="ZnF_C2HC"/>
    <property type="match status" value="1"/>
</dbReference>
<dbReference type="PROSITE" id="PS50158">
    <property type="entry name" value="ZF_CCHC"/>
    <property type="match status" value="1"/>
</dbReference>
<dbReference type="GO" id="GO:0008270">
    <property type="term" value="F:zinc ion binding"/>
    <property type="evidence" value="ECO:0007669"/>
    <property type="project" value="UniProtKB-KW"/>
</dbReference>
<comment type="caution">
    <text evidence="7">The sequence shown here is derived from an EMBL/GenBank/DDBJ whole genome shotgun (WGS) entry which is preliminary data.</text>
</comment>